<evidence type="ECO:0000313" key="2">
    <source>
        <dbReference type="EMBL" id="QNT07923.1"/>
    </source>
</evidence>
<dbReference type="EMBL" id="CP061081">
    <property type="protein sequence ID" value="QNT07923.1"/>
    <property type="molecule type" value="Genomic_DNA"/>
</dbReference>
<feature type="domain" description="YagK/YfjJ C-terminal" evidence="1">
    <location>
        <begin position="33"/>
        <end position="201"/>
    </location>
</feature>
<sequence length="203" mass="23919">MHYYNDFHIHSPLEESNERYLRLIHQIIQSSVQRSARVAAFRFDLRFPEGVTNQSDKVITRFFESLKAQLKAKEKKLMREGQRVHFHNLQYVWVRERDSSKSDHFHCVILVNKDAYSILGNYDKWEGNMASRIKLAWVSALGASKTPIDGLVHFPKNGTYYLDLNKEDYLKNYSDLFYRLSYFAKNATKCYGDGRRSFGCSRL</sequence>
<proteinExistence type="predicted"/>
<name>A0A7H1JBQ7_9GAMM</name>
<protein>
    <submittedName>
        <fullName evidence="2">Inovirus Gp2 family protein</fullName>
    </submittedName>
</protein>
<evidence type="ECO:0000259" key="1">
    <source>
        <dbReference type="Pfam" id="PF11726"/>
    </source>
</evidence>
<keyword evidence="3" id="KW-1185">Reference proteome</keyword>
<evidence type="ECO:0000313" key="3">
    <source>
        <dbReference type="Proteomes" id="UP000516370"/>
    </source>
</evidence>
<dbReference type="Pfam" id="PF11726">
    <property type="entry name" value="YagK_YfjJ_C"/>
    <property type="match status" value="1"/>
</dbReference>
<dbReference type="RefSeq" id="WP_162623532.1">
    <property type="nucleotide sequence ID" value="NZ_BMLJ01000006.1"/>
</dbReference>
<dbReference type="AlphaFoldDB" id="A0A7H1JBQ7"/>
<accession>A0A7H1JBQ7</accession>
<dbReference type="InterPro" id="IPR057271">
    <property type="entry name" value="YagK_YfjJ_C"/>
</dbReference>
<gene>
    <name evidence="2" type="ORF">IBG28_10195</name>
</gene>
<reference evidence="2 3" key="1">
    <citation type="submission" date="2020-09" db="EMBL/GenBank/DDBJ databases">
        <title>Complete genome sequence of an Arctic sea ice bacterium Marinomonas arctica BSI20414.</title>
        <authorList>
            <person name="Liao L."/>
            <person name="Chen B."/>
        </authorList>
    </citation>
    <scope>NUCLEOTIDE SEQUENCE [LARGE SCALE GENOMIC DNA]</scope>
    <source>
        <strain evidence="2 3">BSI20414</strain>
    </source>
</reference>
<dbReference type="KEGG" id="mard:IBG28_10195"/>
<organism evidence="2 3">
    <name type="scientific">Marinomonas arctica</name>
    <dbReference type="NCBI Taxonomy" id="383750"/>
    <lineage>
        <taxon>Bacteria</taxon>
        <taxon>Pseudomonadati</taxon>
        <taxon>Pseudomonadota</taxon>
        <taxon>Gammaproteobacteria</taxon>
        <taxon>Oceanospirillales</taxon>
        <taxon>Oceanospirillaceae</taxon>
        <taxon>Marinomonas</taxon>
    </lineage>
</organism>
<dbReference type="Proteomes" id="UP000516370">
    <property type="component" value="Chromosome"/>
</dbReference>